<feature type="transmembrane region" description="Helical" evidence="1">
    <location>
        <begin position="6"/>
        <end position="26"/>
    </location>
</feature>
<evidence type="ECO:0000256" key="1">
    <source>
        <dbReference type="SAM" id="Phobius"/>
    </source>
</evidence>
<gene>
    <name evidence="2" type="ORF">Q763_05185</name>
</gene>
<keyword evidence="1" id="KW-0812">Transmembrane</keyword>
<organism evidence="2 3">
    <name type="scientific">Flavobacterium beibuense F44-8</name>
    <dbReference type="NCBI Taxonomy" id="1406840"/>
    <lineage>
        <taxon>Bacteria</taxon>
        <taxon>Pseudomonadati</taxon>
        <taxon>Bacteroidota</taxon>
        <taxon>Flavobacteriia</taxon>
        <taxon>Flavobacteriales</taxon>
        <taxon>Flavobacteriaceae</taxon>
        <taxon>Flavobacterium</taxon>
    </lineage>
</organism>
<feature type="transmembrane region" description="Helical" evidence="1">
    <location>
        <begin position="38"/>
        <end position="60"/>
    </location>
</feature>
<evidence type="ECO:0000313" key="3">
    <source>
        <dbReference type="Proteomes" id="UP000030129"/>
    </source>
</evidence>
<proteinExistence type="predicted"/>
<accession>A0A0A2M2C3</accession>
<keyword evidence="1" id="KW-1133">Transmembrane helix</keyword>
<dbReference type="STRING" id="1406840.Q763_05185"/>
<dbReference type="RefSeq" id="WP_035131881.1">
    <property type="nucleotide sequence ID" value="NZ_JRLV01000005.1"/>
</dbReference>
<protein>
    <submittedName>
        <fullName evidence="2">Membrane protein</fullName>
    </submittedName>
</protein>
<reference evidence="2 3" key="1">
    <citation type="submission" date="2013-09" db="EMBL/GenBank/DDBJ databases">
        <authorList>
            <person name="Zeng Z."/>
            <person name="Chen C."/>
        </authorList>
    </citation>
    <scope>NUCLEOTIDE SEQUENCE [LARGE SCALE GENOMIC DNA]</scope>
    <source>
        <strain evidence="2 3">F44-8</strain>
    </source>
</reference>
<dbReference type="eggNOG" id="ENOG5033AVW">
    <property type="taxonomic scope" value="Bacteria"/>
</dbReference>
<sequence length="62" mass="7439">MFSTGQLYFAAFFVVVFVAAMIYVYRKDLKLHKKYYKGSYWILIAFLAFIAILFCIKYFVKE</sequence>
<evidence type="ECO:0000313" key="2">
    <source>
        <dbReference type="EMBL" id="KGO82495.1"/>
    </source>
</evidence>
<dbReference type="AlphaFoldDB" id="A0A0A2M2C3"/>
<keyword evidence="3" id="KW-1185">Reference proteome</keyword>
<comment type="caution">
    <text evidence="2">The sequence shown here is derived from an EMBL/GenBank/DDBJ whole genome shotgun (WGS) entry which is preliminary data.</text>
</comment>
<keyword evidence="1" id="KW-0472">Membrane</keyword>
<name>A0A0A2M2C3_9FLAO</name>
<dbReference type="Proteomes" id="UP000030129">
    <property type="component" value="Unassembled WGS sequence"/>
</dbReference>
<dbReference type="EMBL" id="JRLV01000005">
    <property type="protein sequence ID" value="KGO82495.1"/>
    <property type="molecule type" value="Genomic_DNA"/>
</dbReference>